<reference evidence="2" key="2">
    <citation type="submission" date="2013-10" db="EMBL/GenBank/DDBJ databases">
        <authorList>
            <person name="Aslett M."/>
        </authorList>
    </citation>
    <scope>NUCLEOTIDE SEQUENCE [LARGE SCALE GENOMIC DNA]</scope>
    <source>
        <strain evidence="2">Houghton</strain>
    </source>
</reference>
<dbReference type="Proteomes" id="UP000018201">
    <property type="component" value="Unassembled WGS sequence"/>
</dbReference>
<dbReference type="EMBL" id="HG693925">
    <property type="protein sequence ID" value="CDI85521.1"/>
    <property type="molecule type" value="Genomic_DNA"/>
</dbReference>
<gene>
    <name evidence="2" type="ORF">EPH_0058020</name>
</gene>
<dbReference type="OrthoDB" id="347609at2759"/>
<reference evidence="2" key="1">
    <citation type="submission" date="2013-10" db="EMBL/GenBank/DDBJ databases">
        <title>Genomic analysis of the causative agents of coccidiosis in chickens.</title>
        <authorList>
            <person name="Reid A.J."/>
            <person name="Blake D."/>
            <person name="Billington K."/>
            <person name="Browne H."/>
            <person name="Dunn M."/>
            <person name="Hung S."/>
            <person name="Kawahara F."/>
            <person name="Miranda-Saavedra D."/>
            <person name="Mourier T."/>
            <person name="Nagra H."/>
            <person name="Otto T.D."/>
            <person name="Rawlings N."/>
            <person name="Sanchez A."/>
            <person name="Sanders M."/>
            <person name="Subramaniam C."/>
            <person name="Tay Y."/>
            <person name="Dear P."/>
            <person name="Doerig C."/>
            <person name="Gruber A."/>
            <person name="Parkinson J."/>
            <person name="Shirley M."/>
            <person name="Wan K.L."/>
            <person name="Berriman M."/>
            <person name="Tomley F."/>
            <person name="Pain A."/>
        </authorList>
    </citation>
    <scope>NUCLEOTIDE SEQUENCE [LARGE SCALE GENOMIC DNA]</scope>
    <source>
        <strain evidence="2">Houghton</strain>
    </source>
</reference>
<feature type="compositionally biased region" description="Polar residues" evidence="1">
    <location>
        <begin position="12"/>
        <end position="27"/>
    </location>
</feature>
<sequence>MLPSALPGTALPGNQQLDETVDISPSHTKQEEIGGRVSASPSYTALHSQNPPGYSNHRGGLPREALRRRSVHASLAAALSVVTVLFLLSICKAQKKREHMKGVTPRRLSEGAEDPDMDERAIVEGCLELEAEMGVQLPPFPVSYLADPSTRIMELVSMLLDAAASHGSDPGGSVAGGGISTSESLSIEGSLHSSYQPYRGQSEWEEAHGEPWPVHFVSPTEPQGASGMSPALDPSTWLEAIPSIDAEIQEQGLTEPHCVDRDNLGDAQQSTPPASVERHDGRPESEHDCTDLGAHPYVRFPVLDPGVVPRHVNVSVVFASQRPNVSPFPYLHRIRKLYAQKTLNQSNADELVCLIENLVSIVWSQAQMEQRDFRPFTIASTYGMYFLTLDSLVCAMEILGDSMEVPQWWDKFVGVINTKMHFYSVQGPAGFSRRITKRLGPALEIYKEGKRPPSMEVIALKKLLFCSRDRPNIFRKPEWIPWQNDAECQ</sequence>
<evidence type="ECO:0000313" key="2">
    <source>
        <dbReference type="EMBL" id="CDI85521.1"/>
    </source>
</evidence>
<proteinExistence type="predicted"/>
<protein>
    <submittedName>
        <fullName evidence="2">Uncharacterized protein</fullName>
    </submittedName>
</protein>
<evidence type="ECO:0000313" key="3">
    <source>
        <dbReference type="Proteomes" id="UP000018201"/>
    </source>
</evidence>
<feature type="region of interest" description="Disordered" evidence="1">
    <location>
        <begin position="1"/>
        <end position="61"/>
    </location>
</feature>
<keyword evidence="3" id="KW-1185">Reference proteome</keyword>
<organism evidence="2 3">
    <name type="scientific">Eimeria praecox</name>
    <dbReference type="NCBI Taxonomy" id="51316"/>
    <lineage>
        <taxon>Eukaryota</taxon>
        <taxon>Sar</taxon>
        <taxon>Alveolata</taxon>
        <taxon>Apicomplexa</taxon>
        <taxon>Conoidasida</taxon>
        <taxon>Coccidia</taxon>
        <taxon>Eucoccidiorida</taxon>
        <taxon>Eimeriorina</taxon>
        <taxon>Eimeriidae</taxon>
        <taxon>Eimeria</taxon>
    </lineage>
</organism>
<feature type="compositionally biased region" description="Basic and acidic residues" evidence="1">
    <location>
        <begin position="276"/>
        <end position="290"/>
    </location>
</feature>
<dbReference type="VEuPathDB" id="ToxoDB:EPH_0058020"/>
<feature type="region of interest" description="Disordered" evidence="1">
    <location>
        <begin position="257"/>
        <end position="290"/>
    </location>
</feature>
<accession>U6GZ19</accession>
<feature type="compositionally biased region" description="Polar residues" evidence="1">
    <location>
        <begin position="39"/>
        <end position="53"/>
    </location>
</feature>
<dbReference type="AlphaFoldDB" id="U6GZ19"/>
<evidence type="ECO:0000256" key="1">
    <source>
        <dbReference type="SAM" id="MobiDB-lite"/>
    </source>
</evidence>
<name>U6GZ19_9EIME</name>